<dbReference type="PROSITE" id="PS00187">
    <property type="entry name" value="TPP_ENZYMES"/>
    <property type="match status" value="1"/>
</dbReference>
<proteinExistence type="predicted"/>
<dbReference type="GO" id="GO:0030976">
    <property type="term" value="F:thiamine pyrophosphate binding"/>
    <property type="evidence" value="ECO:0007669"/>
    <property type="project" value="InterPro"/>
</dbReference>
<keyword evidence="2" id="KW-0786">Thiamine pyrophosphate</keyword>
<evidence type="ECO:0000256" key="2">
    <source>
        <dbReference type="ARBA" id="ARBA00023052"/>
    </source>
</evidence>
<dbReference type="GO" id="GO:0000287">
    <property type="term" value="F:magnesium ion binding"/>
    <property type="evidence" value="ECO:0007669"/>
    <property type="project" value="InterPro"/>
</dbReference>
<evidence type="ECO:0000259" key="4">
    <source>
        <dbReference type="Pfam" id="PF02775"/>
    </source>
</evidence>
<keyword evidence="3" id="KW-0456">Lyase</keyword>
<dbReference type="GO" id="GO:0016831">
    <property type="term" value="F:carboxy-lyase activity"/>
    <property type="evidence" value="ECO:0007669"/>
    <property type="project" value="UniProtKB-KW"/>
</dbReference>
<dbReference type="Pfam" id="PF02775">
    <property type="entry name" value="TPP_enzyme_C"/>
    <property type="match status" value="1"/>
</dbReference>
<reference evidence="6" key="1">
    <citation type="submission" date="2017-09" db="EMBL/GenBank/DDBJ databases">
        <title>Depth-based differentiation of microbial function through sediment-hosted aquifers and enrichment of novel symbionts in the deep terrestrial subsurface.</title>
        <authorList>
            <person name="Probst A.J."/>
            <person name="Ladd B."/>
            <person name="Jarett J.K."/>
            <person name="Geller-Mcgrath D.E."/>
            <person name="Sieber C.M.K."/>
            <person name="Emerson J.B."/>
            <person name="Anantharaman K."/>
            <person name="Thomas B.C."/>
            <person name="Malmstrom R."/>
            <person name="Stieglmeier M."/>
            <person name="Klingl A."/>
            <person name="Woyke T."/>
            <person name="Ryan C.M."/>
            <person name="Banfield J.F."/>
        </authorList>
    </citation>
    <scope>NUCLEOTIDE SEQUENCE [LARGE SCALE GENOMIC DNA]</scope>
</reference>
<accession>A0A2M7D8Q2</accession>
<name>A0A2M7D8Q2_9BACT</name>
<dbReference type="SUPFAM" id="SSF52518">
    <property type="entry name" value="Thiamin diphosphate-binding fold (THDP-binding)"/>
    <property type="match status" value="1"/>
</dbReference>
<dbReference type="PANTHER" id="PTHR42818">
    <property type="entry name" value="SULFOPYRUVATE DECARBOXYLASE SUBUNIT ALPHA"/>
    <property type="match status" value="1"/>
</dbReference>
<organism evidence="5 6">
    <name type="scientific">Candidatus Nealsonbacteria bacterium CG02_land_8_20_14_3_00_40_11</name>
    <dbReference type="NCBI Taxonomy" id="1974700"/>
    <lineage>
        <taxon>Bacteria</taxon>
        <taxon>Candidatus Nealsoniibacteriota</taxon>
    </lineage>
</organism>
<dbReference type="EMBL" id="PEUA01000003">
    <property type="protein sequence ID" value="PIV43755.1"/>
    <property type="molecule type" value="Genomic_DNA"/>
</dbReference>
<comment type="caution">
    <text evidence="5">The sequence shown here is derived from an EMBL/GenBank/DDBJ whole genome shotgun (WGS) entry which is preliminary data.</text>
</comment>
<dbReference type="InterPro" id="IPR051818">
    <property type="entry name" value="TPP_dependent_decarboxylase"/>
</dbReference>
<evidence type="ECO:0000256" key="1">
    <source>
        <dbReference type="ARBA" id="ARBA00022793"/>
    </source>
</evidence>
<dbReference type="Proteomes" id="UP000230304">
    <property type="component" value="Unassembled WGS sequence"/>
</dbReference>
<gene>
    <name evidence="5" type="ORF">COS26_00105</name>
</gene>
<protein>
    <submittedName>
        <fullName evidence="5">Sulfopyruvate decarboxylase subunit beta</fullName>
    </submittedName>
</protein>
<dbReference type="InterPro" id="IPR000399">
    <property type="entry name" value="TPP-bd_CS"/>
</dbReference>
<keyword evidence="5" id="KW-0670">Pyruvate</keyword>
<dbReference type="PANTHER" id="PTHR42818:SF1">
    <property type="entry name" value="SULFOPYRUVATE DECARBOXYLASE"/>
    <property type="match status" value="1"/>
</dbReference>
<keyword evidence="1" id="KW-0210">Decarboxylase</keyword>
<evidence type="ECO:0000256" key="3">
    <source>
        <dbReference type="ARBA" id="ARBA00023239"/>
    </source>
</evidence>
<feature type="domain" description="Thiamine pyrophosphate enzyme TPP-binding" evidence="4">
    <location>
        <begin position="40"/>
        <end position="157"/>
    </location>
</feature>
<dbReference type="Gene3D" id="3.40.50.970">
    <property type="match status" value="1"/>
</dbReference>
<dbReference type="InterPro" id="IPR011766">
    <property type="entry name" value="TPP_enzyme_TPP-bd"/>
</dbReference>
<sequence length="190" mass="21021">MKRREAIQTILQNLNKNIAVVSSLGLISRELFDLKDSSQNFYMTGSMGLASSIGFGIAINKPNLKIVVIDGDGSLLMNLGSLATIGHFKLKNLIHVVLDNQAYGSCSEEPSISNTAKLDKLAKVVGYNIVKKVNNQVELEKIIKESLLARFDGPIFILVKIELGGCRDLPRVLKLDKITKRFKIFLSQFN</sequence>
<dbReference type="InterPro" id="IPR029061">
    <property type="entry name" value="THDP-binding"/>
</dbReference>
<evidence type="ECO:0000313" key="6">
    <source>
        <dbReference type="Proteomes" id="UP000230304"/>
    </source>
</evidence>
<dbReference type="AlphaFoldDB" id="A0A2M7D8Q2"/>
<evidence type="ECO:0000313" key="5">
    <source>
        <dbReference type="EMBL" id="PIV43755.1"/>
    </source>
</evidence>